<name>A0A445MBZ7_ENSVE</name>
<organism evidence="1">
    <name type="scientific">Ensete ventricosum</name>
    <name type="common">Abyssinian banana</name>
    <name type="synonym">Musa ensete</name>
    <dbReference type="NCBI Taxonomy" id="4639"/>
    <lineage>
        <taxon>Eukaryota</taxon>
        <taxon>Viridiplantae</taxon>
        <taxon>Streptophyta</taxon>
        <taxon>Embryophyta</taxon>
        <taxon>Tracheophyta</taxon>
        <taxon>Spermatophyta</taxon>
        <taxon>Magnoliopsida</taxon>
        <taxon>Liliopsida</taxon>
        <taxon>Zingiberales</taxon>
        <taxon>Musaceae</taxon>
        <taxon>Ensete</taxon>
    </lineage>
</organism>
<dbReference type="EMBL" id="KV875583">
    <property type="protein sequence ID" value="RZR71781.1"/>
    <property type="molecule type" value="Genomic_DNA"/>
</dbReference>
<sequence>MMKSPSGYCVDRGWQPRVVATVADICGVESKHSSNGGGGRGQQLRRLRLRYDLWVQVKVVATMVQLRQWEKGQQSAQLLQKRVAVVWSERLLLIVFNLLLVAIKAVGSERSLLVPLCSERSLLVALCNERSLLVMNKSLLVATKVDDSIVQQEVRSAVEGVKGDLVAKRLVDRWLKVAIFWACFVSSFACDLVEF</sequence>
<evidence type="ECO:0000313" key="1">
    <source>
        <dbReference type="EMBL" id="RZR71781.1"/>
    </source>
</evidence>
<dbReference type="Proteomes" id="UP000290560">
    <property type="component" value="Unassembled WGS sequence"/>
</dbReference>
<proteinExistence type="predicted"/>
<gene>
    <name evidence="1" type="ORF">BHM03_00007268</name>
</gene>
<accession>A0A445MBZ7</accession>
<reference evidence="1" key="1">
    <citation type="journal article" date="2018" name="Data Brief">
        <title>Genome sequence data from 17 accessions of Ensete ventricosum, a staple food crop for millions in Ethiopia.</title>
        <authorList>
            <person name="Yemataw Z."/>
            <person name="Muzemil S."/>
            <person name="Ambachew D."/>
            <person name="Tripathi L."/>
            <person name="Tesfaye K."/>
            <person name="Chala A."/>
            <person name="Farbos A."/>
            <person name="O'Neill P."/>
            <person name="Moore K."/>
            <person name="Grant M."/>
            <person name="Studholme D.J."/>
        </authorList>
    </citation>
    <scope>NUCLEOTIDE SEQUENCE [LARGE SCALE GENOMIC DNA]</scope>
    <source>
        <tissue evidence="1">Leaf</tissue>
    </source>
</reference>
<protein>
    <submittedName>
        <fullName evidence="1">Uncharacterized protein</fullName>
    </submittedName>
</protein>
<dbReference type="AlphaFoldDB" id="A0A445MBZ7"/>